<name>A0A5A7U8Z4_CUCMM</name>
<dbReference type="InterPro" id="IPR035979">
    <property type="entry name" value="RBD_domain_sf"/>
</dbReference>
<dbReference type="STRING" id="1194695.A0A5A7U8Z4"/>
<accession>A0A5A7U8Z4</accession>
<organism evidence="1 2">
    <name type="scientific">Cucumis melo var. makuwa</name>
    <name type="common">Oriental melon</name>
    <dbReference type="NCBI Taxonomy" id="1194695"/>
    <lineage>
        <taxon>Eukaryota</taxon>
        <taxon>Viridiplantae</taxon>
        <taxon>Streptophyta</taxon>
        <taxon>Embryophyta</taxon>
        <taxon>Tracheophyta</taxon>
        <taxon>Spermatophyta</taxon>
        <taxon>Magnoliopsida</taxon>
        <taxon>eudicotyledons</taxon>
        <taxon>Gunneridae</taxon>
        <taxon>Pentapetalae</taxon>
        <taxon>rosids</taxon>
        <taxon>fabids</taxon>
        <taxon>Cucurbitales</taxon>
        <taxon>Cucurbitaceae</taxon>
        <taxon>Benincaseae</taxon>
        <taxon>Cucumis</taxon>
    </lineage>
</organism>
<comment type="caution">
    <text evidence="1">The sequence shown here is derived from an EMBL/GenBank/DDBJ whole genome shotgun (WGS) entry which is preliminary data.</text>
</comment>
<dbReference type="Proteomes" id="UP000321393">
    <property type="component" value="Unassembled WGS sequence"/>
</dbReference>
<dbReference type="GO" id="GO:0003676">
    <property type="term" value="F:nucleic acid binding"/>
    <property type="evidence" value="ECO:0007669"/>
    <property type="project" value="InterPro"/>
</dbReference>
<dbReference type="Gene3D" id="3.30.70.330">
    <property type="match status" value="1"/>
</dbReference>
<dbReference type="OrthoDB" id="266020at2759"/>
<reference evidence="1 2" key="1">
    <citation type="submission" date="2019-08" db="EMBL/GenBank/DDBJ databases">
        <title>Draft genome sequences of two oriental melons (Cucumis melo L. var makuwa).</title>
        <authorList>
            <person name="Kwon S.-Y."/>
        </authorList>
    </citation>
    <scope>NUCLEOTIDE SEQUENCE [LARGE SCALE GENOMIC DNA]</scope>
    <source>
        <strain evidence="2">cv. SW 3</strain>
        <tissue evidence="1">Leaf</tissue>
    </source>
</reference>
<gene>
    <name evidence="1" type="ORF">E6C27_scaffold675G00530</name>
</gene>
<proteinExistence type="predicted"/>
<dbReference type="InterPro" id="IPR012677">
    <property type="entry name" value="Nucleotide-bd_a/b_plait_sf"/>
</dbReference>
<evidence type="ECO:0000313" key="1">
    <source>
        <dbReference type="EMBL" id="KAA0050071.1"/>
    </source>
</evidence>
<dbReference type="SUPFAM" id="SSF54928">
    <property type="entry name" value="RNA-binding domain, RBD"/>
    <property type="match status" value="1"/>
</dbReference>
<dbReference type="AlphaFoldDB" id="A0A5A7U8Z4"/>
<protein>
    <recommendedName>
        <fullName evidence="3">RRM domain-containing protein</fullName>
    </recommendedName>
</protein>
<evidence type="ECO:0000313" key="2">
    <source>
        <dbReference type="Proteomes" id="UP000321393"/>
    </source>
</evidence>
<dbReference type="EMBL" id="SSTE01011930">
    <property type="protein sequence ID" value="KAA0050071.1"/>
    <property type="molecule type" value="Genomic_DNA"/>
</dbReference>
<evidence type="ECO:0008006" key="3">
    <source>
        <dbReference type="Google" id="ProtNLM"/>
    </source>
</evidence>
<sequence>MAGREEYRIFVGGLSWDITERQLENAFNRFDKWKVTSDYECVTTNEASWKVPLATQRWDGLGNMVPAEAMRLFVKILEGAITKQMTAIEEMVASEYN</sequence>